<dbReference type="Proteomes" id="UP001595420">
    <property type="component" value="Unassembled WGS sequence"/>
</dbReference>
<keyword evidence="4" id="KW-1185">Reference proteome</keyword>
<gene>
    <name evidence="3" type="ORF">ACFOD3_03880</name>
</gene>
<accession>A0ABV7BQM5</accession>
<reference evidence="4" key="1">
    <citation type="journal article" date="2019" name="Int. J. Syst. Evol. Microbiol.">
        <title>The Global Catalogue of Microorganisms (GCM) 10K type strain sequencing project: providing services to taxonomists for standard genome sequencing and annotation.</title>
        <authorList>
            <consortium name="The Broad Institute Genomics Platform"/>
            <consortium name="The Broad Institute Genome Sequencing Center for Infectious Disease"/>
            <person name="Wu L."/>
            <person name="Ma J."/>
        </authorList>
    </citation>
    <scope>NUCLEOTIDE SEQUENCE [LARGE SCALE GENOMIC DNA]</scope>
    <source>
        <strain evidence="4">CGMCC 1.16855</strain>
    </source>
</reference>
<keyword evidence="1" id="KW-0472">Membrane</keyword>
<keyword evidence="1" id="KW-0812">Transmembrane</keyword>
<feature type="chain" id="PRO_5046673147" description="Glycine zipper domain-containing protein" evidence="2">
    <location>
        <begin position="24"/>
        <end position="101"/>
    </location>
</feature>
<protein>
    <recommendedName>
        <fullName evidence="5">Glycine zipper domain-containing protein</fullName>
    </recommendedName>
</protein>
<proteinExistence type="predicted"/>
<evidence type="ECO:0000256" key="1">
    <source>
        <dbReference type="SAM" id="Phobius"/>
    </source>
</evidence>
<keyword evidence="1" id="KW-1133">Transmembrane helix</keyword>
<feature type="signal peptide" evidence="2">
    <location>
        <begin position="1"/>
        <end position="23"/>
    </location>
</feature>
<evidence type="ECO:0008006" key="5">
    <source>
        <dbReference type="Google" id="ProtNLM"/>
    </source>
</evidence>
<name>A0ABV7BQM5_9PROT</name>
<keyword evidence="2" id="KW-0732">Signal</keyword>
<sequence>MKTLLATLLLLSALVLAPQGAQAQPVLTTPAIPSVTIPAVTLPAVPAQQITAGHAVALGVGLFVGATAGSALIHGGALAAAIGGLAGLAVGHWVWTEAEQD</sequence>
<evidence type="ECO:0000313" key="4">
    <source>
        <dbReference type="Proteomes" id="UP001595420"/>
    </source>
</evidence>
<evidence type="ECO:0000313" key="3">
    <source>
        <dbReference type="EMBL" id="MFC2999019.1"/>
    </source>
</evidence>
<feature type="transmembrane region" description="Helical" evidence="1">
    <location>
        <begin position="47"/>
        <end position="65"/>
    </location>
</feature>
<comment type="caution">
    <text evidence="3">The sequence shown here is derived from an EMBL/GenBank/DDBJ whole genome shotgun (WGS) entry which is preliminary data.</text>
</comment>
<evidence type="ECO:0000256" key="2">
    <source>
        <dbReference type="SAM" id="SignalP"/>
    </source>
</evidence>
<dbReference type="RefSeq" id="WP_216834762.1">
    <property type="nucleotide sequence ID" value="NZ_JAFNJS010000001.1"/>
</dbReference>
<feature type="transmembrane region" description="Helical" evidence="1">
    <location>
        <begin position="72"/>
        <end position="95"/>
    </location>
</feature>
<organism evidence="3 4">
    <name type="scientific">Falsiroseomonas tokyonensis</name>
    <dbReference type="NCBI Taxonomy" id="430521"/>
    <lineage>
        <taxon>Bacteria</taxon>
        <taxon>Pseudomonadati</taxon>
        <taxon>Pseudomonadota</taxon>
        <taxon>Alphaproteobacteria</taxon>
        <taxon>Acetobacterales</taxon>
        <taxon>Roseomonadaceae</taxon>
        <taxon>Falsiroseomonas</taxon>
    </lineage>
</organism>
<dbReference type="EMBL" id="JBHRSB010000001">
    <property type="protein sequence ID" value="MFC2999019.1"/>
    <property type="molecule type" value="Genomic_DNA"/>
</dbReference>